<dbReference type="AlphaFoldDB" id="A0A0F9WA93"/>
<dbReference type="OrthoDB" id="2194976at2759"/>
<protein>
    <submittedName>
        <fullName evidence="1">Gag-pol fusion protein</fullName>
    </submittedName>
</protein>
<reference evidence="1 2" key="1">
    <citation type="journal article" date="2015" name="Environ. Microbiol.">
        <title>Genome analyses suggest the presence of polyploidy and recent human-driven expansions in eight global populations of the honeybee pathogen Nosema ceranae.</title>
        <authorList>
            <person name="Pelin A."/>
            <person name="Selman M."/>
            <person name="Aris-Brosou S."/>
            <person name="Farinelli L."/>
            <person name="Corradi N."/>
        </authorList>
    </citation>
    <scope>NUCLEOTIDE SEQUENCE [LARGE SCALE GENOMIC DNA]</scope>
    <source>
        <strain evidence="1 2">PA08 1199</strain>
    </source>
</reference>
<gene>
    <name evidence="1" type="ORF">AAJ76_6200011111</name>
</gene>
<dbReference type="InterPro" id="IPR012337">
    <property type="entry name" value="RNaseH-like_sf"/>
</dbReference>
<dbReference type="Gene3D" id="3.30.420.10">
    <property type="entry name" value="Ribonuclease H-like superfamily/Ribonuclease H"/>
    <property type="match status" value="1"/>
</dbReference>
<proteinExistence type="predicted"/>
<dbReference type="EMBL" id="JPQZ01000062">
    <property type="protein sequence ID" value="KKO74531.1"/>
    <property type="molecule type" value="Genomic_DNA"/>
</dbReference>
<dbReference type="GO" id="GO:0003676">
    <property type="term" value="F:nucleic acid binding"/>
    <property type="evidence" value="ECO:0007669"/>
    <property type="project" value="InterPro"/>
</dbReference>
<organism evidence="1 2">
    <name type="scientific">Vairimorpha ceranae</name>
    <dbReference type="NCBI Taxonomy" id="40302"/>
    <lineage>
        <taxon>Eukaryota</taxon>
        <taxon>Fungi</taxon>
        <taxon>Fungi incertae sedis</taxon>
        <taxon>Microsporidia</taxon>
        <taxon>Nosematidae</taxon>
        <taxon>Vairimorpha</taxon>
    </lineage>
</organism>
<dbReference type="SUPFAM" id="SSF53098">
    <property type="entry name" value="Ribonuclease H-like"/>
    <property type="match status" value="1"/>
</dbReference>
<evidence type="ECO:0000313" key="1">
    <source>
        <dbReference type="EMBL" id="KKO74531.1"/>
    </source>
</evidence>
<dbReference type="VEuPathDB" id="MicrosporidiaDB:G9O61_00g003140"/>
<dbReference type="Proteomes" id="UP000034350">
    <property type="component" value="Unassembled WGS sequence"/>
</dbReference>
<accession>A0A0F9WA93</accession>
<evidence type="ECO:0000313" key="2">
    <source>
        <dbReference type="Proteomes" id="UP000034350"/>
    </source>
</evidence>
<dbReference type="VEuPathDB" id="MicrosporidiaDB:G9O61_00g003210"/>
<comment type="caution">
    <text evidence="1">The sequence shown here is derived from an EMBL/GenBank/DDBJ whole genome shotgun (WGS) entry which is preliminary data.</text>
</comment>
<dbReference type="PANTHER" id="PTHR47266">
    <property type="entry name" value="ENDONUCLEASE-RELATED"/>
    <property type="match status" value="1"/>
</dbReference>
<dbReference type="InterPro" id="IPR052160">
    <property type="entry name" value="Gypsy_RT_Integrase-like"/>
</dbReference>
<sequence>MKYNINGKYRWGKMNSDIDSYVDKCYICQMESPMSKYKDITPLTVNQIGDVWEIDMVGPFRESEDGFRFLITMIDHFSKTAEVVPVYTKDMNTVIQLIEIRIVKNTKS</sequence>
<dbReference type="GeneID" id="36321108"/>
<dbReference type="VEuPathDB" id="MicrosporidiaDB:AAJ76_6200011111"/>
<dbReference type="InterPro" id="IPR036397">
    <property type="entry name" value="RNaseH_sf"/>
</dbReference>
<name>A0A0F9WA93_9MICR</name>
<dbReference type="RefSeq" id="XP_024330273.1">
    <property type="nucleotide sequence ID" value="XM_024476157.1"/>
</dbReference>
<keyword evidence="2" id="KW-1185">Reference proteome</keyword>